<keyword evidence="3" id="KW-1185">Reference proteome</keyword>
<evidence type="ECO:0000313" key="2">
    <source>
        <dbReference type="EMBL" id="KAL1887593.1"/>
    </source>
</evidence>
<comment type="caution">
    <text evidence="2">The sequence shown here is derived from an EMBL/GenBank/DDBJ whole genome shotgun (WGS) entry which is preliminary data.</text>
</comment>
<evidence type="ECO:0000256" key="1">
    <source>
        <dbReference type="SAM" id="MobiDB-lite"/>
    </source>
</evidence>
<organism evidence="2 3">
    <name type="scientific">Ceratocystis pirilliformis</name>
    <dbReference type="NCBI Taxonomy" id="259994"/>
    <lineage>
        <taxon>Eukaryota</taxon>
        <taxon>Fungi</taxon>
        <taxon>Dikarya</taxon>
        <taxon>Ascomycota</taxon>
        <taxon>Pezizomycotina</taxon>
        <taxon>Sordariomycetes</taxon>
        <taxon>Hypocreomycetidae</taxon>
        <taxon>Microascales</taxon>
        <taxon>Ceratocystidaceae</taxon>
        <taxon>Ceratocystis</taxon>
    </lineage>
</organism>
<evidence type="ECO:0000313" key="3">
    <source>
        <dbReference type="Proteomes" id="UP001583280"/>
    </source>
</evidence>
<sequence length="308" mass="33597">MSSISVYSKSPIKPITTDRPLHQEVSPVAIHSSSPIRPKNTTIPCSTRRGTNANLNPIVTTSTTALPATGSIGNSMLPITETPLVCPSSQMSPRPATGSLPLKGILKNSPTQQQASTCMPPIDSYDCQSQAIEPLCTTNKNKRSTFPSLASPNLGVDSGPSSALVITYRDGKTDSMDDACASCHRNYTQVIEEELENTQLPELKPRYSELMQMPVDFEGAHDLDADLSHPHGYQQNIYAFEYTAGQRAAQEVSLHKYKLAYDLDVPSHESDATTSGWNMTRQFVAAASQKFAMAEEEMWNRINTSLGE</sequence>
<proteinExistence type="predicted"/>
<protein>
    <submittedName>
        <fullName evidence="2">Uncharacterized protein</fullName>
    </submittedName>
</protein>
<accession>A0ABR3YID9</accession>
<feature type="region of interest" description="Disordered" evidence="1">
    <location>
        <begin position="1"/>
        <end position="21"/>
    </location>
</feature>
<name>A0ABR3YID9_9PEZI</name>
<dbReference type="EMBL" id="JAWDJO010000308">
    <property type="protein sequence ID" value="KAL1887593.1"/>
    <property type="molecule type" value="Genomic_DNA"/>
</dbReference>
<gene>
    <name evidence="2" type="ORF">Cpir12675_006486</name>
</gene>
<reference evidence="2 3" key="1">
    <citation type="journal article" date="2024" name="IMA Fungus">
        <title>IMA Genome - F19 : A genome assembly and annotation guide to empower mycologists, including annotated draft genome sequences of Ceratocystis pirilliformis, Diaporthe australafricana, Fusarium ophioides, Paecilomyces lecythidis, and Sporothrix stenoceras.</title>
        <authorList>
            <person name="Aylward J."/>
            <person name="Wilson A.M."/>
            <person name="Visagie C.M."/>
            <person name="Spraker J."/>
            <person name="Barnes I."/>
            <person name="Buitendag C."/>
            <person name="Ceriani C."/>
            <person name="Del Mar Angel L."/>
            <person name="du Plessis D."/>
            <person name="Fuchs T."/>
            <person name="Gasser K."/>
            <person name="Kramer D."/>
            <person name="Li W."/>
            <person name="Munsamy K."/>
            <person name="Piso A."/>
            <person name="Price J.L."/>
            <person name="Sonnekus B."/>
            <person name="Thomas C."/>
            <person name="van der Nest A."/>
            <person name="van Dijk A."/>
            <person name="van Heerden A."/>
            <person name="van Vuuren N."/>
            <person name="Yilmaz N."/>
            <person name="Duong T.A."/>
            <person name="van der Merwe N.A."/>
            <person name="Wingfield M.J."/>
            <person name="Wingfield B.D."/>
        </authorList>
    </citation>
    <scope>NUCLEOTIDE SEQUENCE [LARGE SCALE GENOMIC DNA]</scope>
    <source>
        <strain evidence="2 3">CMW 12675</strain>
    </source>
</reference>
<dbReference type="Proteomes" id="UP001583280">
    <property type="component" value="Unassembled WGS sequence"/>
</dbReference>